<keyword evidence="1" id="KW-0472">Membrane</keyword>
<sequence>MTPRGKSALLWGAIGALTFLVLAQGAVLLSVPLPVGFLGLLGVAAALGGLVAVVAHRVEHRLTGKGQA</sequence>
<dbReference type="KEGG" id="halu:HUG12_19380"/>
<feature type="transmembrane region" description="Helical" evidence="1">
    <location>
        <begin position="35"/>
        <end position="55"/>
    </location>
</feature>
<keyword evidence="4" id="KW-1185">Reference proteome</keyword>
<dbReference type="Pfam" id="PF25938">
    <property type="entry name" value="DUF7981"/>
    <property type="match status" value="1"/>
</dbReference>
<dbReference type="RefSeq" id="WP_179270352.1">
    <property type="nucleotide sequence ID" value="NZ_CP058579.1"/>
</dbReference>
<dbReference type="EMBL" id="CP058579">
    <property type="protein sequence ID" value="QLG63768.1"/>
    <property type="molecule type" value="Genomic_DNA"/>
</dbReference>
<dbReference type="InterPro" id="IPR058287">
    <property type="entry name" value="DUF7981"/>
</dbReference>
<evidence type="ECO:0000256" key="1">
    <source>
        <dbReference type="SAM" id="Phobius"/>
    </source>
</evidence>
<name>A0A7D5LD61_9EURY</name>
<protein>
    <recommendedName>
        <fullName evidence="2">DUF7981 domain-containing protein</fullName>
    </recommendedName>
</protein>
<evidence type="ECO:0000259" key="2">
    <source>
        <dbReference type="Pfam" id="PF25938"/>
    </source>
</evidence>
<accession>A0A7D5LD61</accession>
<keyword evidence="1" id="KW-1133">Transmembrane helix</keyword>
<evidence type="ECO:0000313" key="3">
    <source>
        <dbReference type="EMBL" id="QLG63768.1"/>
    </source>
</evidence>
<proteinExistence type="predicted"/>
<gene>
    <name evidence="3" type="ORF">HUG12_19380</name>
</gene>
<dbReference type="Proteomes" id="UP000509626">
    <property type="component" value="Chromosome"/>
</dbReference>
<keyword evidence="1" id="KW-0812">Transmembrane</keyword>
<organism evidence="3 4">
    <name type="scientific">Halorarum salinum</name>
    <dbReference type="NCBI Taxonomy" id="2743089"/>
    <lineage>
        <taxon>Archaea</taxon>
        <taxon>Methanobacteriati</taxon>
        <taxon>Methanobacteriota</taxon>
        <taxon>Stenosarchaea group</taxon>
        <taxon>Halobacteria</taxon>
        <taxon>Halobacteriales</taxon>
        <taxon>Haloferacaceae</taxon>
        <taxon>Halorarum</taxon>
    </lineage>
</organism>
<dbReference type="GeneID" id="56039669"/>
<reference evidence="3 4" key="1">
    <citation type="submission" date="2020-06" db="EMBL/GenBank/DDBJ databases">
        <title>NJ-3-1, isolated from saline soil.</title>
        <authorList>
            <person name="Cui H.L."/>
            <person name="Shi X."/>
        </authorList>
    </citation>
    <scope>NUCLEOTIDE SEQUENCE [LARGE SCALE GENOMIC DNA]</scope>
    <source>
        <strain evidence="3 4">NJ-3-1</strain>
    </source>
</reference>
<feature type="domain" description="DUF7981" evidence="2">
    <location>
        <begin position="1"/>
        <end position="67"/>
    </location>
</feature>
<evidence type="ECO:0000313" key="4">
    <source>
        <dbReference type="Proteomes" id="UP000509626"/>
    </source>
</evidence>
<dbReference type="AlphaFoldDB" id="A0A7D5LD61"/>